<accession>A0A511X2Q3</accession>
<protein>
    <submittedName>
        <fullName evidence="3">SpoIVB peptidase</fullName>
    </submittedName>
</protein>
<dbReference type="Pfam" id="PF17820">
    <property type="entry name" value="PDZ_6"/>
    <property type="match status" value="1"/>
</dbReference>
<dbReference type="SUPFAM" id="SSF50156">
    <property type="entry name" value="PDZ domain-like"/>
    <property type="match status" value="1"/>
</dbReference>
<feature type="domain" description="Peptidase S55" evidence="2">
    <location>
        <begin position="152"/>
        <end position="386"/>
    </location>
</feature>
<keyword evidence="1" id="KW-0378">Hydrolase</keyword>
<name>A0A511X2Q3_9BACI</name>
<dbReference type="OrthoDB" id="9765242at2"/>
<dbReference type="AlphaFoldDB" id="A0A511X2Q3"/>
<dbReference type="STRING" id="442899.SAMN05720591_10712"/>
<dbReference type="InterPro" id="IPR008763">
    <property type="entry name" value="Peptidase_S55"/>
</dbReference>
<keyword evidence="4" id="KW-1185">Reference proteome</keyword>
<dbReference type="NCBIfam" id="TIGR02860">
    <property type="entry name" value="spore_IV_B"/>
    <property type="match status" value="1"/>
</dbReference>
<dbReference type="SUPFAM" id="SSF50494">
    <property type="entry name" value="Trypsin-like serine proteases"/>
    <property type="match status" value="1"/>
</dbReference>
<gene>
    <name evidence="3" type="primary">spoIVB</name>
    <name evidence="3" type="ORF">HAL01_16870</name>
</gene>
<evidence type="ECO:0000259" key="2">
    <source>
        <dbReference type="PROSITE" id="PS51494"/>
    </source>
</evidence>
<evidence type="ECO:0000313" key="4">
    <source>
        <dbReference type="Proteomes" id="UP000321400"/>
    </source>
</evidence>
<dbReference type="InterPro" id="IPR014219">
    <property type="entry name" value="SpoIVB"/>
</dbReference>
<dbReference type="InterPro" id="IPR036034">
    <property type="entry name" value="PDZ_sf"/>
</dbReference>
<reference evidence="3 4" key="1">
    <citation type="submission" date="2019-07" db="EMBL/GenBank/DDBJ databases">
        <title>Whole genome shotgun sequence of Halolactibacillus alkaliphilus NBRC 103919.</title>
        <authorList>
            <person name="Hosoyama A."/>
            <person name="Uohara A."/>
            <person name="Ohji S."/>
            <person name="Ichikawa N."/>
        </authorList>
    </citation>
    <scope>NUCLEOTIDE SEQUENCE [LARGE SCALE GENOMIC DNA]</scope>
    <source>
        <strain evidence="3 4">NBRC 103919</strain>
    </source>
</reference>
<dbReference type="InterPro" id="IPR041489">
    <property type="entry name" value="PDZ_6"/>
</dbReference>
<comment type="caution">
    <text evidence="3">The sequence shown here is derived from an EMBL/GenBank/DDBJ whole genome shotgun (WGS) entry which is preliminary data.</text>
</comment>
<dbReference type="Gene3D" id="2.30.42.10">
    <property type="match status" value="1"/>
</dbReference>
<dbReference type="Pfam" id="PF05580">
    <property type="entry name" value="Peptidase_S55"/>
    <property type="match status" value="1"/>
</dbReference>
<dbReference type="Proteomes" id="UP000321400">
    <property type="component" value="Unassembled WGS sequence"/>
</dbReference>
<dbReference type="EMBL" id="BJYE01000021">
    <property type="protein sequence ID" value="GEN57223.1"/>
    <property type="molecule type" value="Genomic_DNA"/>
</dbReference>
<dbReference type="InterPro" id="IPR009003">
    <property type="entry name" value="Peptidase_S1_PA"/>
</dbReference>
<dbReference type="RefSeq" id="WP_089800672.1">
    <property type="nucleotide sequence ID" value="NZ_BJYE01000021.1"/>
</dbReference>
<evidence type="ECO:0000256" key="1">
    <source>
        <dbReference type="ARBA" id="ARBA00022825"/>
    </source>
</evidence>
<proteinExistence type="predicted"/>
<dbReference type="PROSITE" id="PS51494">
    <property type="entry name" value="SPOIVB"/>
    <property type="match status" value="1"/>
</dbReference>
<keyword evidence="1" id="KW-0720">Serine protease</keyword>
<sequence length="386" mass="43041">MSQLIKQSMCLMVLFFLVFVPTKHHLYAENLPRAQLVSSEVSGMHKNFNRNEHDQSSLEVGRNRLVQANTLLIPSGQSIGMQLEGEGVVIVGFEEVEQNNERTSPGKEAGCEVGDIIVAINDQLIRKMSDVTSFLAENGQETIMVDLLRKGDKVKVKIKPIETEREIFRIGVLIQDQLSGVGTLTYYDPKTRLYGGLGHNIYALDQPVETIENGVLFYSYVDQINKSEKHKPGDKQAHFMTERGILGAIRQHSIFGVFGELTEIPQHSLYDEPIVVAKPEDVEVGPAQLLTVLKGEKVERFDCEIIEVNHQTSPEIKSFVMKVTDTRLISETGGIVQGMSGSPIIQQGKFVGAVTHVFVDDPLKGYGVYLQWMLDTQNQTENQKAA</sequence>
<organism evidence="3 4">
    <name type="scientific">Halolactibacillus alkaliphilus</name>
    <dbReference type="NCBI Taxonomy" id="442899"/>
    <lineage>
        <taxon>Bacteria</taxon>
        <taxon>Bacillati</taxon>
        <taxon>Bacillota</taxon>
        <taxon>Bacilli</taxon>
        <taxon>Bacillales</taxon>
        <taxon>Bacillaceae</taxon>
        <taxon>Halolactibacillus</taxon>
    </lineage>
</organism>
<keyword evidence="1" id="KW-0645">Protease</keyword>
<dbReference type="GO" id="GO:0008236">
    <property type="term" value="F:serine-type peptidase activity"/>
    <property type="evidence" value="ECO:0007669"/>
    <property type="project" value="UniProtKB-KW"/>
</dbReference>
<evidence type="ECO:0000313" key="3">
    <source>
        <dbReference type="EMBL" id="GEN57223.1"/>
    </source>
</evidence>